<gene>
    <name evidence="2" type="ORF">Taro_018311</name>
</gene>
<dbReference type="AlphaFoldDB" id="A0A843UTI5"/>
<proteinExistence type="predicted"/>
<evidence type="ECO:0000313" key="3">
    <source>
        <dbReference type="Proteomes" id="UP000652761"/>
    </source>
</evidence>
<name>A0A843UTI5_COLES</name>
<accession>A0A843UTI5</accession>
<reference evidence="2" key="1">
    <citation type="submission" date="2017-07" db="EMBL/GenBank/DDBJ databases">
        <title>Taro Niue Genome Assembly and Annotation.</title>
        <authorList>
            <person name="Atibalentja N."/>
            <person name="Keating K."/>
            <person name="Fields C.J."/>
        </authorList>
    </citation>
    <scope>NUCLEOTIDE SEQUENCE</scope>
    <source>
        <strain evidence="2">Niue_2</strain>
        <tissue evidence="2">Leaf</tissue>
    </source>
</reference>
<organism evidence="2 3">
    <name type="scientific">Colocasia esculenta</name>
    <name type="common">Wild taro</name>
    <name type="synonym">Arum esculentum</name>
    <dbReference type="NCBI Taxonomy" id="4460"/>
    <lineage>
        <taxon>Eukaryota</taxon>
        <taxon>Viridiplantae</taxon>
        <taxon>Streptophyta</taxon>
        <taxon>Embryophyta</taxon>
        <taxon>Tracheophyta</taxon>
        <taxon>Spermatophyta</taxon>
        <taxon>Magnoliopsida</taxon>
        <taxon>Liliopsida</taxon>
        <taxon>Araceae</taxon>
        <taxon>Aroideae</taxon>
        <taxon>Colocasieae</taxon>
        <taxon>Colocasia</taxon>
    </lineage>
</organism>
<dbReference type="EMBL" id="NMUH01000850">
    <property type="protein sequence ID" value="MQL85786.1"/>
    <property type="molecule type" value="Genomic_DNA"/>
</dbReference>
<evidence type="ECO:0000313" key="2">
    <source>
        <dbReference type="EMBL" id="MQL85786.1"/>
    </source>
</evidence>
<keyword evidence="3" id="KW-1185">Reference proteome</keyword>
<sequence>MAASMAADYWLAAIPHGRLHAVGDLFHGRQCHLPGLRNYPEILAHLHHYLGHATHVTVPNGHLGHLGTPLTQNNPQKTTELFSFGRTKEEKTRSHLHPLREAITPT</sequence>
<evidence type="ECO:0000256" key="1">
    <source>
        <dbReference type="SAM" id="MobiDB-lite"/>
    </source>
</evidence>
<feature type="region of interest" description="Disordered" evidence="1">
    <location>
        <begin position="87"/>
        <end position="106"/>
    </location>
</feature>
<dbReference type="Proteomes" id="UP000652761">
    <property type="component" value="Unassembled WGS sequence"/>
</dbReference>
<comment type="caution">
    <text evidence="2">The sequence shown here is derived from an EMBL/GenBank/DDBJ whole genome shotgun (WGS) entry which is preliminary data.</text>
</comment>
<protein>
    <submittedName>
        <fullName evidence="2">Uncharacterized protein</fullName>
    </submittedName>
</protein>